<reference evidence="1" key="1">
    <citation type="submission" date="2022-04" db="EMBL/GenBank/DDBJ databases">
        <title>Systematic whole-genome sequencing reveals an unexpected diversity among actinomycetoma pathogens and provides insights into their antibacterial susceptibilities.</title>
        <authorList>
            <person name="Watson A.K."/>
            <person name="Kepplinger B."/>
            <person name="Bakhiet S.M."/>
            <person name="Mhmoud N.A."/>
            <person name="Chapman J."/>
            <person name="Allenby N."/>
            <person name="Mickiewicz K."/>
            <person name="Goodfellow M."/>
            <person name="Fahal A.H."/>
            <person name="Errington J."/>
        </authorList>
    </citation>
    <scope>NUCLEOTIDE SEQUENCE</scope>
    <source>
        <strain evidence="1">SD 504</strain>
    </source>
</reference>
<dbReference type="EMBL" id="CP095474">
    <property type="protein sequence ID" value="URN16403.1"/>
    <property type="molecule type" value="Genomic_DNA"/>
</dbReference>
<protein>
    <submittedName>
        <fullName evidence="1">Class I SAM-dependent methyltransferase</fullName>
    </submittedName>
</protein>
<evidence type="ECO:0000313" key="1">
    <source>
        <dbReference type="EMBL" id="URN16403.1"/>
    </source>
</evidence>
<gene>
    <name evidence="1" type="ORF">MW084_11145</name>
</gene>
<dbReference type="InterPro" id="IPR029063">
    <property type="entry name" value="SAM-dependent_MTases_sf"/>
</dbReference>
<dbReference type="GO" id="GO:0008168">
    <property type="term" value="F:methyltransferase activity"/>
    <property type="evidence" value="ECO:0007669"/>
    <property type="project" value="UniProtKB-KW"/>
</dbReference>
<dbReference type="SUPFAM" id="SSF53335">
    <property type="entry name" value="S-adenosyl-L-methionine-dependent methyltransferases"/>
    <property type="match status" value="1"/>
</dbReference>
<dbReference type="RefSeq" id="WP_010473498.1">
    <property type="nucleotide sequence ID" value="NZ_CP095474.1"/>
</dbReference>
<dbReference type="Gene3D" id="3.40.50.150">
    <property type="entry name" value="Vaccinia Virus protein VP39"/>
    <property type="match status" value="1"/>
</dbReference>
<dbReference type="GO" id="GO:0032259">
    <property type="term" value="P:methylation"/>
    <property type="evidence" value="ECO:0007669"/>
    <property type="project" value="UniProtKB-KW"/>
</dbReference>
<organism evidence="1 2">
    <name type="scientific">Streptomyces sudanensis</name>
    <dbReference type="NCBI Taxonomy" id="436397"/>
    <lineage>
        <taxon>Bacteria</taxon>
        <taxon>Bacillati</taxon>
        <taxon>Actinomycetota</taxon>
        <taxon>Actinomycetes</taxon>
        <taxon>Kitasatosporales</taxon>
        <taxon>Streptomycetaceae</taxon>
        <taxon>Streptomyces</taxon>
    </lineage>
</organism>
<evidence type="ECO:0000313" key="2">
    <source>
        <dbReference type="Proteomes" id="UP001056383"/>
    </source>
</evidence>
<keyword evidence="2" id="KW-1185">Reference proteome</keyword>
<sequence>MPSLLSNPLTRRLLRPAVSLIEQRMERVTHAFQKDLDALHHEVADLRRQSYGLGLLLDHAGREAHRMPTPVQVDRLVGEVRAVTGAADERARDEVTVAYRHLVALEALGVGGIGGTVSDVCGRLAAVPLLAADAGADGVVEVLEVGARQGLFAAALSRMLRRQGLEARLTLVDPLDGAPVREQTVRDNLALGGGRPDGSRLVRGRLDEPGVRDLVADRRYGVVLLNAPHDGARALAAPGAVVVCPDAVADPELRHLGGVADSAYYGTAA</sequence>
<name>A0ABY4TF41_9ACTN</name>
<dbReference type="Proteomes" id="UP001056383">
    <property type="component" value="Chromosome"/>
</dbReference>
<accession>A0ABY4TF41</accession>
<proteinExistence type="predicted"/>
<keyword evidence="1" id="KW-0808">Transferase</keyword>
<keyword evidence="1" id="KW-0489">Methyltransferase</keyword>